<dbReference type="AlphaFoldDB" id="A0A9D9IF27"/>
<dbReference type="InterPro" id="IPR039426">
    <property type="entry name" value="TonB-dep_rcpt-like"/>
</dbReference>
<reference evidence="12" key="1">
    <citation type="submission" date="2020-10" db="EMBL/GenBank/DDBJ databases">
        <authorList>
            <person name="Gilroy R."/>
        </authorList>
    </citation>
    <scope>NUCLEOTIDE SEQUENCE</scope>
    <source>
        <strain evidence="12">B2-22910</strain>
    </source>
</reference>
<dbReference type="EMBL" id="JADIMB010000106">
    <property type="protein sequence ID" value="MBO8471593.1"/>
    <property type="molecule type" value="Genomic_DNA"/>
</dbReference>
<evidence type="ECO:0000259" key="10">
    <source>
        <dbReference type="Pfam" id="PF00593"/>
    </source>
</evidence>
<dbReference type="InterPro" id="IPR012910">
    <property type="entry name" value="Plug_dom"/>
</dbReference>
<keyword evidence="3 8" id="KW-1134">Transmembrane beta strand</keyword>
<name>A0A9D9IF27_9BACT</name>
<dbReference type="Gene3D" id="2.60.40.1120">
    <property type="entry name" value="Carboxypeptidase-like, regulatory domain"/>
    <property type="match status" value="1"/>
</dbReference>
<evidence type="ECO:0000256" key="7">
    <source>
        <dbReference type="ARBA" id="ARBA00023237"/>
    </source>
</evidence>
<evidence type="ECO:0000256" key="3">
    <source>
        <dbReference type="ARBA" id="ARBA00022452"/>
    </source>
</evidence>
<evidence type="ECO:0000256" key="9">
    <source>
        <dbReference type="RuleBase" id="RU003357"/>
    </source>
</evidence>
<keyword evidence="4 8" id="KW-0812">Transmembrane</keyword>
<evidence type="ECO:0000313" key="13">
    <source>
        <dbReference type="Proteomes" id="UP000823603"/>
    </source>
</evidence>
<dbReference type="SUPFAM" id="SSF56935">
    <property type="entry name" value="Porins"/>
    <property type="match status" value="1"/>
</dbReference>
<comment type="similarity">
    <text evidence="8 9">Belongs to the TonB-dependent receptor family.</text>
</comment>
<dbReference type="Gene3D" id="2.40.170.20">
    <property type="entry name" value="TonB-dependent receptor, beta-barrel domain"/>
    <property type="match status" value="1"/>
</dbReference>
<evidence type="ECO:0000256" key="5">
    <source>
        <dbReference type="ARBA" id="ARBA00023077"/>
    </source>
</evidence>
<evidence type="ECO:0000256" key="4">
    <source>
        <dbReference type="ARBA" id="ARBA00022692"/>
    </source>
</evidence>
<dbReference type="NCBIfam" id="TIGR04057">
    <property type="entry name" value="SusC_RagA_signa"/>
    <property type="match status" value="1"/>
</dbReference>
<comment type="caution">
    <text evidence="12">The sequence shown here is derived from an EMBL/GenBank/DDBJ whole genome shotgun (WGS) entry which is preliminary data.</text>
</comment>
<dbReference type="InterPro" id="IPR023997">
    <property type="entry name" value="TonB-dep_OMP_SusC/RagA_CS"/>
</dbReference>
<dbReference type="InterPro" id="IPR037066">
    <property type="entry name" value="Plug_dom_sf"/>
</dbReference>
<keyword evidence="12" id="KW-0675">Receptor</keyword>
<keyword evidence="2 8" id="KW-0813">Transport</keyword>
<gene>
    <name evidence="12" type="ORF">IAB82_07365</name>
</gene>
<dbReference type="Gene3D" id="2.170.130.10">
    <property type="entry name" value="TonB-dependent receptor, plug domain"/>
    <property type="match status" value="1"/>
</dbReference>
<dbReference type="GO" id="GO:0009279">
    <property type="term" value="C:cell outer membrane"/>
    <property type="evidence" value="ECO:0007669"/>
    <property type="project" value="UniProtKB-SubCell"/>
</dbReference>
<keyword evidence="7 8" id="KW-0998">Cell outer membrane</keyword>
<dbReference type="InterPro" id="IPR008969">
    <property type="entry name" value="CarboxyPept-like_regulatory"/>
</dbReference>
<dbReference type="PROSITE" id="PS52016">
    <property type="entry name" value="TONB_DEPENDENT_REC_3"/>
    <property type="match status" value="1"/>
</dbReference>
<feature type="domain" description="TonB-dependent receptor plug" evidence="11">
    <location>
        <begin position="134"/>
        <end position="241"/>
    </location>
</feature>
<evidence type="ECO:0000313" key="12">
    <source>
        <dbReference type="EMBL" id="MBO8471593.1"/>
    </source>
</evidence>
<evidence type="ECO:0000256" key="8">
    <source>
        <dbReference type="PROSITE-ProRule" id="PRU01360"/>
    </source>
</evidence>
<sequence>MKKRRLIFREKSTSEGFAVSLCLILMSLLFPRMLHAQDSVVKGTIVGSDNQPVVGAAVMIEGTTYGTTSDLDGSFMLSLPSDISPEASVVVSCIGYKTGTLPLSRAAGGVLNVVLDLDTTLLDEVVVVGYGTVKKKDLTGALSSVSDKSLMRRQQPTISTALQGAMPGVTVTRTSSAPGEEATIRVRGITSMTEGASDPLILIDGVPGSLTDVSSSDVESITVLKDAASASIYGSQAAAGVILITTKRGGGQGTSVSYSYTVGFDSPTAMPDYADAVGYMNAVNELRYNDTPAGGWYQEFSKEYISSYWENNAADPDLYPNVDWLSLLLKKYSLRQTHSLSVRSGGEKYSTVLSVNYDDVDGLFTKNLEWQRYNIRLNNDIKIFKWMRAAADISLRKTDELDPATSPSSLMRFIPPIYAAKWSNGHWAPGKDSNNIYAALMDGGTRTRDIYRAGAKFQLDITPVKGLTITGVFAPEFIYTKTKDFTKQVPYWSSPDDMSATSNNFISQATQTSLVERRNDIFSHTSQIYANYSETFGEDHNFSAMAGYENYWYTEEGLMASNSSFPHSMIPYLSAGSTDAVVAKSENVYQLARRSFFGRVMYNYKNKYYIQGNIRVDGSSRFSPEHRWGTFLSASAGWVFTNEKFMEAAGNVLDFGKLRLSYGQLGNERIQGYYPYQSTLTPAYSVGYVGNNVTAIPGYSQTAAVINDLSWETTTTYDVGLDLEFLDNRLSFSGDYYYKRTDDMLLTVPIAPIIGLTDPYDNVGTMDTKGWEITLGWRDNVGDFSYSVSFNLSDDVSKMGYIGGKEIISGGKIIKEGVEYNSWYGFVSDGLFQTQEEVDNAAKYGNEQMGDIKYRNLADADPDNPLINNEYDRTVLGSSLPHFNFGGNISLAWKGIDFSLDFQGVGKRNSYLSSYMVQPLRSQWYNIPAEIIGKSWSRKNTIAENMSAKYPRYSWNSNESNYAYSDFWLFDGSYFRVKNMTLGYTLPDRWMKKIYVKNLRLAVTLTDFFTYSHFPKGWDPEGGASAYPITKSVLLSASVTF</sequence>
<protein>
    <submittedName>
        <fullName evidence="12">TonB-dependent receptor</fullName>
    </submittedName>
</protein>
<reference evidence="12" key="2">
    <citation type="journal article" date="2021" name="PeerJ">
        <title>Extensive microbial diversity within the chicken gut microbiome revealed by metagenomics and culture.</title>
        <authorList>
            <person name="Gilroy R."/>
            <person name="Ravi A."/>
            <person name="Getino M."/>
            <person name="Pursley I."/>
            <person name="Horton D.L."/>
            <person name="Alikhan N.F."/>
            <person name="Baker D."/>
            <person name="Gharbi K."/>
            <person name="Hall N."/>
            <person name="Watson M."/>
            <person name="Adriaenssens E.M."/>
            <person name="Foster-Nyarko E."/>
            <person name="Jarju S."/>
            <person name="Secka A."/>
            <person name="Antonio M."/>
            <person name="Oren A."/>
            <person name="Chaudhuri R.R."/>
            <person name="La Ragione R."/>
            <person name="Hildebrand F."/>
            <person name="Pallen M.J."/>
        </authorList>
    </citation>
    <scope>NUCLEOTIDE SEQUENCE</scope>
    <source>
        <strain evidence="12">B2-22910</strain>
    </source>
</reference>
<feature type="domain" description="TonB-dependent receptor-like beta-barrel" evidence="10">
    <location>
        <begin position="432"/>
        <end position="795"/>
    </location>
</feature>
<dbReference type="InterPro" id="IPR000531">
    <property type="entry name" value="Beta-barrel_TonB"/>
</dbReference>
<dbReference type="SUPFAM" id="SSF49464">
    <property type="entry name" value="Carboxypeptidase regulatory domain-like"/>
    <property type="match status" value="1"/>
</dbReference>
<dbReference type="Proteomes" id="UP000823603">
    <property type="component" value="Unassembled WGS sequence"/>
</dbReference>
<dbReference type="InterPro" id="IPR023996">
    <property type="entry name" value="TonB-dep_OMP_SusC/RagA"/>
</dbReference>
<dbReference type="Pfam" id="PF13715">
    <property type="entry name" value="CarbopepD_reg_2"/>
    <property type="match status" value="1"/>
</dbReference>
<dbReference type="Pfam" id="PF07715">
    <property type="entry name" value="Plug"/>
    <property type="match status" value="1"/>
</dbReference>
<keyword evidence="5 9" id="KW-0798">TonB box</keyword>
<evidence type="ECO:0000256" key="1">
    <source>
        <dbReference type="ARBA" id="ARBA00004571"/>
    </source>
</evidence>
<accession>A0A9D9IF27</accession>
<comment type="subcellular location">
    <subcellularLocation>
        <location evidence="1 8">Cell outer membrane</location>
        <topology evidence="1 8">Multi-pass membrane protein</topology>
    </subcellularLocation>
</comment>
<evidence type="ECO:0000256" key="2">
    <source>
        <dbReference type="ARBA" id="ARBA00022448"/>
    </source>
</evidence>
<evidence type="ECO:0000256" key="6">
    <source>
        <dbReference type="ARBA" id="ARBA00023136"/>
    </source>
</evidence>
<dbReference type="Pfam" id="PF00593">
    <property type="entry name" value="TonB_dep_Rec_b-barrel"/>
    <property type="match status" value="1"/>
</dbReference>
<proteinExistence type="inferred from homology"/>
<organism evidence="12 13">
    <name type="scientific">Candidatus Cryptobacteroides faecavium</name>
    <dbReference type="NCBI Taxonomy" id="2840762"/>
    <lineage>
        <taxon>Bacteria</taxon>
        <taxon>Pseudomonadati</taxon>
        <taxon>Bacteroidota</taxon>
        <taxon>Bacteroidia</taxon>
        <taxon>Bacteroidales</taxon>
        <taxon>Candidatus Cryptobacteroides</taxon>
    </lineage>
</organism>
<evidence type="ECO:0000259" key="11">
    <source>
        <dbReference type="Pfam" id="PF07715"/>
    </source>
</evidence>
<dbReference type="NCBIfam" id="TIGR04056">
    <property type="entry name" value="OMP_RagA_SusC"/>
    <property type="match status" value="1"/>
</dbReference>
<keyword evidence="6 8" id="KW-0472">Membrane</keyword>
<dbReference type="InterPro" id="IPR036942">
    <property type="entry name" value="Beta-barrel_TonB_sf"/>
</dbReference>